<evidence type="ECO:0000313" key="6">
    <source>
        <dbReference type="EMBL" id="KAK9165170.1"/>
    </source>
</evidence>
<evidence type="ECO:0000256" key="3">
    <source>
        <dbReference type="ARBA" id="ARBA00022525"/>
    </source>
</evidence>
<evidence type="ECO:0000256" key="2">
    <source>
        <dbReference type="ARBA" id="ARBA00011738"/>
    </source>
</evidence>
<evidence type="ECO:0000256" key="1">
    <source>
        <dbReference type="ARBA" id="ARBA00010746"/>
    </source>
</evidence>
<dbReference type="PANTHER" id="PTHR21495">
    <property type="entry name" value="NUCLEOPORIN-RELATED"/>
    <property type="match status" value="1"/>
</dbReference>
<evidence type="ECO:0000256" key="4">
    <source>
        <dbReference type="RuleBase" id="RU363099"/>
    </source>
</evidence>
<dbReference type="Gene3D" id="2.40.480.10">
    <property type="entry name" value="Allene oxide cyclase-like"/>
    <property type="match status" value="1"/>
</dbReference>
<dbReference type="EMBL" id="JBBNAG010000001">
    <property type="protein sequence ID" value="KAK9165170.1"/>
    <property type="molecule type" value="Genomic_DNA"/>
</dbReference>
<comment type="function">
    <text evidence="4">Dirigent proteins impart stereoselectivity on the phenoxy radical-coupling reaction, yielding optically active lignans from two molecules of coniferyl alcohol in the biosynthesis of lignans, flavonolignans, and alkaloids and thus plays a central role in plant secondary metabolism.</text>
</comment>
<dbReference type="InterPro" id="IPR004265">
    <property type="entry name" value="Dirigent"/>
</dbReference>
<accession>A0AAP0L6X1</accession>
<comment type="subcellular location">
    <subcellularLocation>
        <location evidence="4">Secreted</location>
        <location evidence="4">Extracellular space</location>
        <location evidence="4">Apoplast</location>
    </subcellularLocation>
</comment>
<reference evidence="6 7" key="1">
    <citation type="submission" date="2024-01" db="EMBL/GenBank/DDBJ databases">
        <title>Genome assemblies of Stephania.</title>
        <authorList>
            <person name="Yang L."/>
        </authorList>
    </citation>
    <scope>NUCLEOTIDE SEQUENCE [LARGE SCALE GENOMIC DNA]</scope>
    <source>
        <strain evidence="6">JXDWG</strain>
        <tissue evidence="6">Leaf</tissue>
    </source>
</reference>
<protein>
    <recommendedName>
        <fullName evidence="4">Dirigent protein</fullName>
    </recommendedName>
</protein>
<evidence type="ECO:0000313" key="7">
    <source>
        <dbReference type="Proteomes" id="UP001419268"/>
    </source>
</evidence>
<keyword evidence="4" id="KW-0052">Apoplast</keyword>
<comment type="similarity">
    <text evidence="1 4">Belongs to the plant dirigent protein family.</text>
</comment>
<organism evidence="6 7">
    <name type="scientific">Stephania cephalantha</name>
    <dbReference type="NCBI Taxonomy" id="152367"/>
    <lineage>
        <taxon>Eukaryota</taxon>
        <taxon>Viridiplantae</taxon>
        <taxon>Streptophyta</taxon>
        <taxon>Embryophyta</taxon>
        <taxon>Tracheophyta</taxon>
        <taxon>Spermatophyta</taxon>
        <taxon>Magnoliopsida</taxon>
        <taxon>Ranunculales</taxon>
        <taxon>Menispermaceae</taxon>
        <taxon>Menispermoideae</taxon>
        <taxon>Cissampelideae</taxon>
        <taxon>Stephania</taxon>
    </lineage>
</organism>
<proteinExistence type="inferred from homology"/>
<dbReference type="GO" id="GO:0048046">
    <property type="term" value="C:apoplast"/>
    <property type="evidence" value="ECO:0007669"/>
    <property type="project" value="UniProtKB-SubCell"/>
</dbReference>
<keyword evidence="7" id="KW-1185">Reference proteome</keyword>
<dbReference type="Proteomes" id="UP001419268">
    <property type="component" value="Unassembled WGS sequence"/>
</dbReference>
<name>A0AAP0L6X1_9MAGN</name>
<comment type="subunit">
    <text evidence="2 4">Homodimer.</text>
</comment>
<keyword evidence="3 4" id="KW-0964">Secreted</keyword>
<dbReference type="AlphaFoldDB" id="A0AAP0L6X1"/>
<sequence length="125" mass="13398">MYLQDFGTADMVDAPLREGPKPTSKQVGRAQGIYGFATQQELGMTVALSFGFTDGVYNGRSLTVVGSNHPMRLVGEVPVVGGTSTVFGFIARGVAVLKTYAFNTSLNAIVEYNVTVVHYSPKEKC</sequence>
<dbReference type="GO" id="GO:0009699">
    <property type="term" value="P:phenylpropanoid biosynthetic process"/>
    <property type="evidence" value="ECO:0007669"/>
    <property type="project" value="UniProtKB-ARBA"/>
</dbReference>
<feature type="region of interest" description="Disordered" evidence="5">
    <location>
        <begin position="1"/>
        <end position="24"/>
    </location>
</feature>
<gene>
    <name evidence="6" type="ORF">Scep_000361</name>
</gene>
<comment type="caution">
    <text evidence="6">The sequence shown here is derived from an EMBL/GenBank/DDBJ whole genome shotgun (WGS) entry which is preliminary data.</text>
</comment>
<dbReference type="InterPro" id="IPR044859">
    <property type="entry name" value="Allene_oxi_cyc_Dirigent"/>
</dbReference>
<evidence type="ECO:0000256" key="5">
    <source>
        <dbReference type="SAM" id="MobiDB-lite"/>
    </source>
</evidence>
<dbReference type="Pfam" id="PF03018">
    <property type="entry name" value="Dirigent"/>
    <property type="match status" value="1"/>
</dbReference>